<dbReference type="InterPro" id="IPR014729">
    <property type="entry name" value="Rossmann-like_a/b/a_fold"/>
</dbReference>
<dbReference type="RefSeq" id="WP_011417367.1">
    <property type="nucleotide sequence ID" value="NC_007759.1"/>
</dbReference>
<protein>
    <submittedName>
        <fullName evidence="3">Universal stress protein family</fullName>
    </submittedName>
</protein>
<organism evidence="3 4">
    <name type="scientific">Syntrophus aciditrophicus (strain SB)</name>
    <dbReference type="NCBI Taxonomy" id="56780"/>
    <lineage>
        <taxon>Bacteria</taxon>
        <taxon>Pseudomonadati</taxon>
        <taxon>Thermodesulfobacteriota</taxon>
        <taxon>Syntrophia</taxon>
        <taxon>Syntrophales</taxon>
        <taxon>Syntrophaceae</taxon>
        <taxon>Syntrophus</taxon>
    </lineage>
</organism>
<dbReference type="FunCoup" id="Q2LTD9">
    <property type="interactions" value="287"/>
</dbReference>
<dbReference type="EMBL" id="CP000252">
    <property type="protein sequence ID" value="ABC77345.1"/>
    <property type="molecule type" value="Genomic_DNA"/>
</dbReference>
<dbReference type="CDD" id="cd00293">
    <property type="entry name" value="USP-like"/>
    <property type="match status" value="1"/>
</dbReference>
<feature type="domain" description="UspA" evidence="2">
    <location>
        <begin position="1"/>
        <end position="143"/>
    </location>
</feature>
<reference evidence="3 4" key="1">
    <citation type="journal article" date="2007" name="Proc. Natl. Acad. Sci. U.S.A.">
        <title>The genome of Syntrophus aciditrophicus: life at the thermodynamic limit of microbial growth.</title>
        <authorList>
            <person name="McInerney M.J."/>
            <person name="Rohlin L."/>
            <person name="Mouttaki H."/>
            <person name="Kim U."/>
            <person name="Krupp R.S."/>
            <person name="Rios-Hernandez L."/>
            <person name="Sieber J."/>
            <person name="Struchtemeyer C.G."/>
            <person name="Bhattacharyya A."/>
            <person name="Campbell J.W."/>
            <person name="Gunsalus R.P."/>
        </authorList>
    </citation>
    <scope>NUCLEOTIDE SEQUENCE [LARGE SCALE GENOMIC DNA]</scope>
    <source>
        <strain evidence="3 4">SB</strain>
    </source>
</reference>
<evidence type="ECO:0000256" key="1">
    <source>
        <dbReference type="ARBA" id="ARBA00008791"/>
    </source>
</evidence>
<dbReference type="OrthoDB" id="9788959at2"/>
<accession>Q2LTD9</accession>
<dbReference type="HOGENOM" id="CLU_049301_11_2_7"/>
<keyword evidence="4" id="KW-1185">Reference proteome</keyword>
<name>Q2LTD9_SYNAS</name>
<comment type="similarity">
    <text evidence="1">Belongs to the universal stress protein A family.</text>
</comment>
<evidence type="ECO:0000313" key="3">
    <source>
        <dbReference type="EMBL" id="ABC77345.1"/>
    </source>
</evidence>
<gene>
    <name evidence="3" type="ORF">SYN_02544</name>
</gene>
<evidence type="ECO:0000259" key="2">
    <source>
        <dbReference type="Pfam" id="PF00582"/>
    </source>
</evidence>
<dbReference type="Gene3D" id="3.40.50.620">
    <property type="entry name" value="HUPs"/>
    <property type="match status" value="1"/>
</dbReference>
<dbReference type="InterPro" id="IPR006016">
    <property type="entry name" value="UspA"/>
</dbReference>
<proteinExistence type="inferred from homology"/>
<evidence type="ECO:0000313" key="4">
    <source>
        <dbReference type="Proteomes" id="UP000001933"/>
    </source>
</evidence>
<dbReference type="PANTHER" id="PTHR46268:SF26">
    <property type="entry name" value="UNIVERSAL STRESS PROTEIN MJ0577"/>
    <property type="match status" value="1"/>
</dbReference>
<dbReference type="PRINTS" id="PR01438">
    <property type="entry name" value="UNVRSLSTRESS"/>
</dbReference>
<dbReference type="KEGG" id="sat:SYN_02544"/>
<dbReference type="Proteomes" id="UP000001933">
    <property type="component" value="Chromosome"/>
</dbReference>
<dbReference type="eggNOG" id="COG0589">
    <property type="taxonomic scope" value="Bacteria"/>
</dbReference>
<dbReference type="InterPro" id="IPR006015">
    <property type="entry name" value="Universal_stress_UspA"/>
</dbReference>
<dbReference type="InParanoid" id="Q2LTD9"/>
<dbReference type="STRING" id="56780.SYN_02544"/>
<dbReference type="PANTHER" id="PTHR46268">
    <property type="entry name" value="STRESS RESPONSE PROTEIN NHAX"/>
    <property type="match status" value="1"/>
</dbReference>
<sequence>MFRKILYPTDFSDVANKALDYLIKFKEAGTEEVVILHVVDTRSLHIPEVYSLMDLSLLGEKQEIAARDKADKIAGILANAGIRTAVRIETGIPFKEILRAESEEDISLIVIGSHGVSNVKEMLLGSVSEKVVRKARKPVLIVKR</sequence>
<dbReference type="SUPFAM" id="SSF52402">
    <property type="entry name" value="Adenine nucleotide alpha hydrolases-like"/>
    <property type="match status" value="1"/>
</dbReference>
<dbReference type="AlphaFoldDB" id="Q2LTD9"/>
<dbReference type="Pfam" id="PF00582">
    <property type="entry name" value="Usp"/>
    <property type="match status" value="1"/>
</dbReference>